<feature type="repeat" description="ANK" evidence="3">
    <location>
        <begin position="208"/>
        <end position="240"/>
    </location>
</feature>
<dbReference type="EMBL" id="DSVL01000246">
    <property type="protein sequence ID" value="HFH29430.1"/>
    <property type="molecule type" value="Genomic_DNA"/>
</dbReference>
<keyword evidence="2 3" id="KW-0040">ANK repeat</keyword>
<dbReference type="SMART" id="SM00248">
    <property type="entry name" value="ANK"/>
    <property type="match status" value="3"/>
</dbReference>
<dbReference type="GO" id="GO:0004842">
    <property type="term" value="F:ubiquitin-protein transferase activity"/>
    <property type="evidence" value="ECO:0007669"/>
    <property type="project" value="TreeGrafter"/>
</dbReference>
<dbReference type="Pfam" id="PF12796">
    <property type="entry name" value="Ank_2"/>
    <property type="match status" value="1"/>
</dbReference>
<protein>
    <recommendedName>
        <fullName evidence="5">Ankyrin repeat protein</fullName>
    </recommendedName>
</protein>
<dbReference type="AlphaFoldDB" id="A0A7C3ECU3"/>
<name>A0A7C3ECU3_9SPIR</name>
<accession>A0A7C3ECU3</accession>
<dbReference type="PANTHER" id="PTHR24171">
    <property type="entry name" value="ANKYRIN REPEAT DOMAIN-CONTAINING PROTEIN 39-RELATED"/>
    <property type="match status" value="1"/>
</dbReference>
<proteinExistence type="predicted"/>
<feature type="repeat" description="ANK" evidence="3">
    <location>
        <begin position="174"/>
        <end position="206"/>
    </location>
</feature>
<evidence type="ECO:0000256" key="1">
    <source>
        <dbReference type="ARBA" id="ARBA00022737"/>
    </source>
</evidence>
<dbReference type="Gene3D" id="1.25.40.20">
    <property type="entry name" value="Ankyrin repeat-containing domain"/>
    <property type="match status" value="1"/>
</dbReference>
<dbReference type="InterPro" id="IPR036770">
    <property type="entry name" value="Ankyrin_rpt-contain_sf"/>
</dbReference>
<dbReference type="PANTHER" id="PTHR24171:SF8">
    <property type="entry name" value="BRCA1-ASSOCIATED RING DOMAIN PROTEIN 1"/>
    <property type="match status" value="1"/>
</dbReference>
<sequence length="296" mass="32340">MKVLVLCEKVDAEQAKSILKMLHTIEISADAFQIGKNWRTDKHRLDEIIGKATHLVVVYSMNSAPSAWLSFVAGFALGSEKPMILYRPSREPVQAPFLAPFFLVLSLEDLGSFLEAEQKEWTNVAERRLARKELLDLGISIRGEAFADTVREGNAHGVDLFLRAGFPPDTRDKKGVPVLCIAAREQNRAMVDLLIDAGANVNVRSEDRGNTALMDAVAGGFAQIAEDLIEAGTDVNIQSKDGQTALIIAVGKGDVEMSKKLLEAGADPDIEDKLGLSARKYAKLFHNEALINLMPS</sequence>
<dbReference type="PROSITE" id="PS50297">
    <property type="entry name" value="ANK_REP_REGION"/>
    <property type="match status" value="3"/>
</dbReference>
<evidence type="ECO:0000313" key="4">
    <source>
        <dbReference type="EMBL" id="HFH29430.1"/>
    </source>
</evidence>
<dbReference type="GO" id="GO:0085020">
    <property type="term" value="P:protein K6-linked ubiquitination"/>
    <property type="evidence" value="ECO:0007669"/>
    <property type="project" value="TreeGrafter"/>
</dbReference>
<dbReference type="PROSITE" id="PS50088">
    <property type="entry name" value="ANK_REPEAT"/>
    <property type="match status" value="3"/>
</dbReference>
<dbReference type="SUPFAM" id="SSF48403">
    <property type="entry name" value="Ankyrin repeat"/>
    <property type="match status" value="1"/>
</dbReference>
<keyword evidence="1" id="KW-0677">Repeat</keyword>
<feature type="repeat" description="ANK" evidence="3">
    <location>
        <begin position="241"/>
        <end position="273"/>
    </location>
</feature>
<evidence type="ECO:0008006" key="5">
    <source>
        <dbReference type="Google" id="ProtNLM"/>
    </source>
</evidence>
<evidence type="ECO:0000256" key="2">
    <source>
        <dbReference type="ARBA" id="ARBA00023043"/>
    </source>
</evidence>
<gene>
    <name evidence="4" type="ORF">ENS59_07945</name>
</gene>
<reference evidence="4" key="1">
    <citation type="journal article" date="2020" name="mSystems">
        <title>Genome- and Community-Level Interaction Insights into Carbon Utilization and Element Cycling Functions of Hydrothermarchaeota in Hydrothermal Sediment.</title>
        <authorList>
            <person name="Zhou Z."/>
            <person name="Liu Y."/>
            <person name="Xu W."/>
            <person name="Pan J."/>
            <person name="Luo Z.H."/>
            <person name="Li M."/>
        </authorList>
    </citation>
    <scope>NUCLEOTIDE SEQUENCE [LARGE SCALE GENOMIC DNA]</scope>
    <source>
        <strain evidence="4">SpSt-503</strain>
    </source>
</reference>
<comment type="caution">
    <text evidence="4">The sequence shown here is derived from an EMBL/GenBank/DDBJ whole genome shotgun (WGS) entry which is preliminary data.</text>
</comment>
<dbReference type="InterPro" id="IPR002110">
    <property type="entry name" value="Ankyrin_rpt"/>
</dbReference>
<organism evidence="4">
    <name type="scientific">Gracilinema caldarium</name>
    <dbReference type="NCBI Taxonomy" id="215591"/>
    <lineage>
        <taxon>Bacteria</taxon>
        <taxon>Pseudomonadati</taxon>
        <taxon>Spirochaetota</taxon>
        <taxon>Spirochaetia</taxon>
        <taxon>Spirochaetales</taxon>
        <taxon>Breznakiellaceae</taxon>
        <taxon>Gracilinema</taxon>
    </lineage>
</organism>
<evidence type="ECO:0000256" key="3">
    <source>
        <dbReference type="PROSITE-ProRule" id="PRU00023"/>
    </source>
</evidence>